<dbReference type="STRING" id="472759.Nhal_1042"/>
<name>D5BZ02_NITHN</name>
<organism evidence="1 2">
    <name type="scientific">Nitrosococcus halophilus (strain Nc4)</name>
    <dbReference type="NCBI Taxonomy" id="472759"/>
    <lineage>
        <taxon>Bacteria</taxon>
        <taxon>Pseudomonadati</taxon>
        <taxon>Pseudomonadota</taxon>
        <taxon>Gammaproteobacteria</taxon>
        <taxon>Chromatiales</taxon>
        <taxon>Chromatiaceae</taxon>
        <taxon>Nitrosococcus</taxon>
    </lineage>
</organism>
<dbReference type="RefSeq" id="WP_013032107.1">
    <property type="nucleotide sequence ID" value="NC_013960.1"/>
</dbReference>
<dbReference type="eggNOG" id="ENOG5032W2H">
    <property type="taxonomic scope" value="Bacteria"/>
</dbReference>
<dbReference type="OrthoDB" id="7868987at2"/>
<protein>
    <submittedName>
        <fullName evidence="1">Phage P1-related protein</fullName>
    </submittedName>
</protein>
<evidence type="ECO:0000313" key="2">
    <source>
        <dbReference type="Proteomes" id="UP000001844"/>
    </source>
</evidence>
<dbReference type="AlphaFoldDB" id="D5BZ02"/>
<dbReference type="Proteomes" id="UP000001844">
    <property type="component" value="Chromosome"/>
</dbReference>
<reference evidence="2" key="1">
    <citation type="submission" date="2010-04" db="EMBL/GenBank/DDBJ databases">
        <title>Complete genome sequence of Nitrosococcus halophilus Nc4, a salt-adapted, aerobic obligate ammonia-oxidizing sulfur purple bacterium.</title>
        <authorList>
            <consortium name="US DOE Joint Genome Institute"/>
            <person name="Campbell M.A."/>
            <person name="Malfatti S.A."/>
            <person name="Chain P.S.G."/>
            <person name="Heidelberg J.F."/>
            <person name="Ward B.B."/>
            <person name="Klotz M.G."/>
        </authorList>
    </citation>
    <scope>NUCLEOTIDE SEQUENCE [LARGE SCALE GENOMIC DNA]</scope>
    <source>
        <strain evidence="2">Nc4</strain>
    </source>
</reference>
<dbReference type="EMBL" id="CP001798">
    <property type="protein sequence ID" value="ADE14215.1"/>
    <property type="molecule type" value="Genomic_DNA"/>
</dbReference>
<evidence type="ECO:0000313" key="1">
    <source>
        <dbReference type="EMBL" id="ADE14215.1"/>
    </source>
</evidence>
<dbReference type="HOGENOM" id="CLU_126392_0_0_6"/>
<proteinExistence type="predicted"/>
<dbReference type="KEGG" id="nhl:Nhal_1042"/>
<sequence>MIDPPALLPFQGDWAAYEDAVYEAFLASFVRAEVRFREVRVKAQYRPETRGKGYSFWHVISEAPHPGNRNEEDRIPDFNRCARIRWIAWAIEQASNGTEGFSWWENRRGRETRVVIWAELWDFAVILSKRRDYYLLKTAYCDLKPHRRRSFEKERKKFWKL</sequence>
<gene>
    <name evidence="1" type="ordered locus">Nhal_1042</name>
</gene>
<keyword evidence="2" id="KW-1185">Reference proteome</keyword>
<accession>D5BZ02</accession>